<dbReference type="CDD" id="cd06223">
    <property type="entry name" value="PRTases_typeI"/>
    <property type="match status" value="1"/>
</dbReference>
<evidence type="ECO:0000313" key="3">
    <source>
        <dbReference type="Proteomes" id="UP000016930"/>
    </source>
</evidence>
<accession>M2QI12</accession>
<name>M2QI12_CERS8</name>
<dbReference type="AlphaFoldDB" id="M2QI12"/>
<reference evidence="2 3" key="1">
    <citation type="journal article" date="2012" name="Proc. Natl. Acad. Sci. U.S.A.">
        <title>Comparative genomics of Ceriporiopsis subvermispora and Phanerochaete chrysosporium provide insight into selective ligninolysis.</title>
        <authorList>
            <person name="Fernandez-Fueyo E."/>
            <person name="Ruiz-Duenas F.J."/>
            <person name="Ferreira P."/>
            <person name="Floudas D."/>
            <person name="Hibbett D.S."/>
            <person name="Canessa P."/>
            <person name="Larrondo L.F."/>
            <person name="James T.Y."/>
            <person name="Seelenfreund D."/>
            <person name="Lobos S."/>
            <person name="Polanco R."/>
            <person name="Tello M."/>
            <person name="Honda Y."/>
            <person name="Watanabe T."/>
            <person name="Watanabe T."/>
            <person name="Ryu J.S."/>
            <person name="Kubicek C.P."/>
            <person name="Schmoll M."/>
            <person name="Gaskell J."/>
            <person name="Hammel K.E."/>
            <person name="St John F.J."/>
            <person name="Vanden Wymelenberg A."/>
            <person name="Sabat G."/>
            <person name="Splinter BonDurant S."/>
            <person name="Syed K."/>
            <person name="Yadav J.S."/>
            <person name="Doddapaneni H."/>
            <person name="Subramanian V."/>
            <person name="Lavin J.L."/>
            <person name="Oguiza J.A."/>
            <person name="Perez G."/>
            <person name="Pisabarro A.G."/>
            <person name="Ramirez L."/>
            <person name="Santoyo F."/>
            <person name="Master E."/>
            <person name="Coutinho P.M."/>
            <person name="Henrissat B."/>
            <person name="Lombard V."/>
            <person name="Magnuson J.K."/>
            <person name="Kuees U."/>
            <person name="Hori C."/>
            <person name="Igarashi K."/>
            <person name="Samejima M."/>
            <person name="Held B.W."/>
            <person name="Barry K.W."/>
            <person name="LaButti K.M."/>
            <person name="Lapidus A."/>
            <person name="Lindquist E.A."/>
            <person name="Lucas S.M."/>
            <person name="Riley R."/>
            <person name="Salamov A.A."/>
            <person name="Hoffmeister D."/>
            <person name="Schwenk D."/>
            <person name="Hadar Y."/>
            <person name="Yarden O."/>
            <person name="de Vries R.P."/>
            <person name="Wiebenga A."/>
            <person name="Stenlid J."/>
            <person name="Eastwood D."/>
            <person name="Grigoriev I.V."/>
            <person name="Berka R.M."/>
            <person name="Blanchette R.A."/>
            <person name="Kersten P."/>
            <person name="Martinez A.T."/>
            <person name="Vicuna R."/>
            <person name="Cullen D."/>
        </authorList>
    </citation>
    <scope>NUCLEOTIDE SEQUENCE [LARGE SCALE GENOMIC DNA]</scope>
    <source>
        <strain evidence="2 3">B</strain>
    </source>
</reference>
<dbReference type="SUPFAM" id="SSF53271">
    <property type="entry name" value="PRTase-like"/>
    <property type="match status" value="1"/>
</dbReference>
<evidence type="ECO:0000313" key="2">
    <source>
        <dbReference type="EMBL" id="EMD31730.1"/>
    </source>
</evidence>
<sequence>SLLQWTTTTAKAFREGFHDISLISYSCIEANRDLEEEIFSGGRSPVPGSSPGSGLPILRAGLGMTDALLSLFPVAPVYHLGIYREKISLQPAEHYSKLPPVPMVDMVFLLYLLIATGGTTCAVLNMVHEWGIPLAHIKLLCVPASQEGLDRVHSDTRGWRLLKIWAAAVDSKLTSNGLISPGLGDTVSADPRRYLNSFLRISRERAFNLGDDGAESVAVDDTGLQLPEELLLRHRLLRACMELVQDVALEQVLIGHADLHGLTRWAVLEVPVLDERNVLSTAYTS</sequence>
<dbReference type="InterPro" id="IPR029057">
    <property type="entry name" value="PRTase-like"/>
</dbReference>
<feature type="domain" description="Phosphoribosyltransferase" evidence="1">
    <location>
        <begin position="53"/>
        <end position="186"/>
    </location>
</feature>
<feature type="non-terminal residue" evidence="2">
    <location>
        <position position="285"/>
    </location>
</feature>
<dbReference type="Proteomes" id="UP000016930">
    <property type="component" value="Unassembled WGS sequence"/>
</dbReference>
<dbReference type="InterPro" id="IPR000836">
    <property type="entry name" value="PRTase_dom"/>
</dbReference>
<evidence type="ECO:0000259" key="1">
    <source>
        <dbReference type="Pfam" id="PF14681"/>
    </source>
</evidence>
<dbReference type="HOGENOM" id="CLU_978440_0_0_1"/>
<organism evidence="2 3">
    <name type="scientific">Ceriporiopsis subvermispora (strain B)</name>
    <name type="common">White-rot fungus</name>
    <name type="synonym">Gelatoporia subvermispora</name>
    <dbReference type="NCBI Taxonomy" id="914234"/>
    <lineage>
        <taxon>Eukaryota</taxon>
        <taxon>Fungi</taxon>
        <taxon>Dikarya</taxon>
        <taxon>Basidiomycota</taxon>
        <taxon>Agaricomycotina</taxon>
        <taxon>Agaricomycetes</taxon>
        <taxon>Polyporales</taxon>
        <taxon>Gelatoporiaceae</taxon>
        <taxon>Gelatoporia</taxon>
    </lineage>
</organism>
<dbReference type="OrthoDB" id="10257085at2759"/>
<dbReference type="Pfam" id="PF14681">
    <property type="entry name" value="UPRTase"/>
    <property type="match status" value="1"/>
</dbReference>
<protein>
    <recommendedName>
        <fullName evidence="1">Phosphoribosyltransferase domain-containing protein</fullName>
    </recommendedName>
</protein>
<dbReference type="Gene3D" id="3.40.50.2020">
    <property type="match status" value="1"/>
</dbReference>
<keyword evidence="3" id="KW-1185">Reference proteome</keyword>
<dbReference type="EMBL" id="KB445816">
    <property type="protein sequence ID" value="EMD31730.1"/>
    <property type="molecule type" value="Genomic_DNA"/>
</dbReference>
<proteinExistence type="predicted"/>
<gene>
    <name evidence="2" type="ORF">CERSUDRAFT_59675</name>
</gene>
<dbReference type="STRING" id="914234.M2QI12"/>